<gene>
    <name evidence="1" type="ORF">DACRYDRAFT_111391</name>
</gene>
<name>M5FQP4_DACPD</name>
<dbReference type="Gene3D" id="3.80.10.10">
    <property type="entry name" value="Ribonuclease Inhibitor"/>
    <property type="match status" value="1"/>
</dbReference>
<accession>M5FQP4</accession>
<organism evidence="1 2">
    <name type="scientific">Dacryopinax primogenitus (strain DJM 731)</name>
    <name type="common">Brown rot fungus</name>
    <dbReference type="NCBI Taxonomy" id="1858805"/>
    <lineage>
        <taxon>Eukaryota</taxon>
        <taxon>Fungi</taxon>
        <taxon>Dikarya</taxon>
        <taxon>Basidiomycota</taxon>
        <taxon>Agaricomycotina</taxon>
        <taxon>Dacrymycetes</taxon>
        <taxon>Dacrymycetales</taxon>
        <taxon>Dacrymycetaceae</taxon>
        <taxon>Dacryopinax</taxon>
    </lineage>
</organism>
<dbReference type="EMBL" id="JH795875">
    <property type="protein sequence ID" value="EJT97873.1"/>
    <property type="molecule type" value="Genomic_DNA"/>
</dbReference>
<evidence type="ECO:0000313" key="2">
    <source>
        <dbReference type="Proteomes" id="UP000030653"/>
    </source>
</evidence>
<proteinExistence type="predicted"/>
<dbReference type="InterPro" id="IPR032675">
    <property type="entry name" value="LRR_dom_sf"/>
</dbReference>
<dbReference type="STRING" id="1858805.M5FQP4"/>
<dbReference type="OrthoDB" id="3222238at2759"/>
<evidence type="ECO:0008006" key="3">
    <source>
        <dbReference type="Google" id="ProtNLM"/>
    </source>
</evidence>
<protein>
    <recommendedName>
        <fullName evidence="3">F-box domain-containing protein</fullName>
    </recommendedName>
</protein>
<dbReference type="Proteomes" id="UP000030653">
    <property type="component" value="Unassembled WGS sequence"/>
</dbReference>
<dbReference type="GeneID" id="63684287"/>
<dbReference type="RefSeq" id="XP_040624771.1">
    <property type="nucleotide sequence ID" value="XM_040769225.1"/>
</dbReference>
<sequence length="511" mass="57938">MSIFQQPEERVGPAFKIPEVLDSICVYLDDPDLVKMACASKSFTDVCMKILWESPVFDGSPLVRMSRLFPEDVGKHLGQGLRPGARIPPGAFERFDYYAGLIRSLHLWHPEEEAAIARVLTDSRPGLWLFPGLVDLDLGASTETLRTAPFYFSPSILSLRLNHWDLNGMRELSATEDVKRSLLRACAFPKLEKLDLADALYTRLENDGDLVEAFTDIARRVYDCRALSFLTVPGVFAALAGNMRLHTVYLNLVDKQRHHEHLHVILSRLRDDFIALRKLGLACSAKHAVRMLQETRRAYEHIDLQVDTPIEGVQLHEIAVALFLSSNGLRYFRLLTSAHLFCDVDPPLRLSEAFQPLQSCRMLKHFELALMFDETHMMRDVELVGFFRLWPELRVFVLRCDTDGDRAVGDDDEGSYSGSESLRENGITLFPLTAAARHCPRLHTLSLPFVQTSEIPSTEGIERVDGSVAIRLNKSHVHNHQEVGEFMARLWRETYLSLGGCVHLEGMTMRL</sequence>
<keyword evidence="2" id="KW-1185">Reference proteome</keyword>
<dbReference type="HOGENOM" id="CLU_556698_0_0_1"/>
<reference evidence="1 2" key="1">
    <citation type="journal article" date="2012" name="Science">
        <title>The Paleozoic origin of enzymatic lignin decomposition reconstructed from 31 fungal genomes.</title>
        <authorList>
            <person name="Floudas D."/>
            <person name="Binder M."/>
            <person name="Riley R."/>
            <person name="Barry K."/>
            <person name="Blanchette R.A."/>
            <person name="Henrissat B."/>
            <person name="Martinez A.T."/>
            <person name="Otillar R."/>
            <person name="Spatafora J.W."/>
            <person name="Yadav J.S."/>
            <person name="Aerts A."/>
            <person name="Benoit I."/>
            <person name="Boyd A."/>
            <person name="Carlson A."/>
            <person name="Copeland A."/>
            <person name="Coutinho P.M."/>
            <person name="de Vries R.P."/>
            <person name="Ferreira P."/>
            <person name="Findley K."/>
            <person name="Foster B."/>
            <person name="Gaskell J."/>
            <person name="Glotzer D."/>
            <person name="Gorecki P."/>
            <person name="Heitman J."/>
            <person name="Hesse C."/>
            <person name="Hori C."/>
            <person name="Igarashi K."/>
            <person name="Jurgens J.A."/>
            <person name="Kallen N."/>
            <person name="Kersten P."/>
            <person name="Kohler A."/>
            <person name="Kuees U."/>
            <person name="Kumar T.K.A."/>
            <person name="Kuo A."/>
            <person name="LaButti K."/>
            <person name="Larrondo L.F."/>
            <person name="Lindquist E."/>
            <person name="Ling A."/>
            <person name="Lombard V."/>
            <person name="Lucas S."/>
            <person name="Lundell T."/>
            <person name="Martin R."/>
            <person name="McLaughlin D.J."/>
            <person name="Morgenstern I."/>
            <person name="Morin E."/>
            <person name="Murat C."/>
            <person name="Nagy L.G."/>
            <person name="Nolan M."/>
            <person name="Ohm R.A."/>
            <person name="Patyshakuliyeva A."/>
            <person name="Rokas A."/>
            <person name="Ruiz-Duenas F.J."/>
            <person name="Sabat G."/>
            <person name="Salamov A."/>
            <person name="Samejima M."/>
            <person name="Schmutz J."/>
            <person name="Slot J.C."/>
            <person name="St John F."/>
            <person name="Stenlid J."/>
            <person name="Sun H."/>
            <person name="Sun S."/>
            <person name="Syed K."/>
            <person name="Tsang A."/>
            <person name="Wiebenga A."/>
            <person name="Young D."/>
            <person name="Pisabarro A."/>
            <person name="Eastwood D.C."/>
            <person name="Martin F."/>
            <person name="Cullen D."/>
            <person name="Grigoriev I.V."/>
            <person name="Hibbett D.S."/>
        </authorList>
    </citation>
    <scope>NUCLEOTIDE SEQUENCE [LARGE SCALE GENOMIC DNA]</scope>
    <source>
        <strain evidence="1 2">DJM-731 SS1</strain>
    </source>
</reference>
<dbReference type="AlphaFoldDB" id="M5FQP4"/>
<evidence type="ECO:0000313" key="1">
    <source>
        <dbReference type="EMBL" id="EJT97873.1"/>
    </source>
</evidence>